<dbReference type="RefSeq" id="WP_184132852.1">
    <property type="nucleotide sequence ID" value="NZ_JACHFL010000006.1"/>
</dbReference>
<organism evidence="2 3">
    <name type="scientific">Deinococcus humi</name>
    <dbReference type="NCBI Taxonomy" id="662880"/>
    <lineage>
        <taxon>Bacteria</taxon>
        <taxon>Thermotogati</taxon>
        <taxon>Deinococcota</taxon>
        <taxon>Deinococci</taxon>
        <taxon>Deinococcales</taxon>
        <taxon>Deinococcaceae</taxon>
        <taxon>Deinococcus</taxon>
    </lineage>
</organism>
<proteinExistence type="predicted"/>
<sequence length="118" mass="12718">MRSSQPASTLWSCPPSTTGSPRQQAANGWAAATIVLKSNIHQANAGQLDIRIDNDVRNFKLYSSVDAFRPALDPYLNTSNLHQWDAQHPAPVLLLKLSGHFGADASTVVSPASVKKQP</sequence>
<gene>
    <name evidence="2" type="ORF">HNQ08_002720</name>
</gene>
<name>A0A7W8NDV2_9DEIO</name>
<keyword evidence="3" id="KW-1185">Reference proteome</keyword>
<evidence type="ECO:0000256" key="1">
    <source>
        <dbReference type="SAM" id="MobiDB-lite"/>
    </source>
</evidence>
<feature type="region of interest" description="Disordered" evidence="1">
    <location>
        <begin position="1"/>
        <end position="25"/>
    </location>
</feature>
<dbReference type="EMBL" id="JACHFL010000006">
    <property type="protein sequence ID" value="MBB5363614.1"/>
    <property type="molecule type" value="Genomic_DNA"/>
</dbReference>
<accession>A0A7W8NDV2</accession>
<reference evidence="2 3" key="1">
    <citation type="submission" date="2020-08" db="EMBL/GenBank/DDBJ databases">
        <title>Genomic Encyclopedia of Type Strains, Phase IV (KMG-IV): sequencing the most valuable type-strain genomes for metagenomic binning, comparative biology and taxonomic classification.</title>
        <authorList>
            <person name="Goeker M."/>
        </authorList>
    </citation>
    <scope>NUCLEOTIDE SEQUENCE [LARGE SCALE GENOMIC DNA]</scope>
    <source>
        <strain evidence="2 3">DSM 27939</strain>
    </source>
</reference>
<comment type="caution">
    <text evidence="2">The sequence shown here is derived from an EMBL/GenBank/DDBJ whole genome shotgun (WGS) entry which is preliminary data.</text>
</comment>
<dbReference type="AlphaFoldDB" id="A0A7W8NDV2"/>
<dbReference type="Proteomes" id="UP000552709">
    <property type="component" value="Unassembled WGS sequence"/>
</dbReference>
<evidence type="ECO:0000313" key="3">
    <source>
        <dbReference type="Proteomes" id="UP000552709"/>
    </source>
</evidence>
<protein>
    <submittedName>
        <fullName evidence="2">Uncharacterized protein</fullName>
    </submittedName>
</protein>
<evidence type="ECO:0000313" key="2">
    <source>
        <dbReference type="EMBL" id="MBB5363614.1"/>
    </source>
</evidence>